<name>A0A917W1X7_9ACTN</name>
<protein>
    <recommendedName>
        <fullName evidence="4">DUF1972 domain-containing protein</fullName>
    </recommendedName>
</protein>
<gene>
    <name evidence="5" type="ORF">GCM10011575_17510</name>
</gene>
<dbReference type="RefSeq" id="WP_188894789.1">
    <property type="nucleotide sequence ID" value="NZ_BMMZ01000003.1"/>
</dbReference>
<organism evidence="5 6">
    <name type="scientific">Microlunatus endophyticus</name>
    <dbReference type="NCBI Taxonomy" id="1716077"/>
    <lineage>
        <taxon>Bacteria</taxon>
        <taxon>Bacillati</taxon>
        <taxon>Actinomycetota</taxon>
        <taxon>Actinomycetes</taxon>
        <taxon>Propionibacteriales</taxon>
        <taxon>Propionibacteriaceae</taxon>
        <taxon>Microlunatus</taxon>
    </lineage>
</organism>
<dbReference type="Gene3D" id="3.40.50.2000">
    <property type="entry name" value="Glycogen Phosphorylase B"/>
    <property type="match status" value="2"/>
</dbReference>
<accession>A0A917W1X7</accession>
<evidence type="ECO:0000313" key="6">
    <source>
        <dbReference type="Proteomes" id="UP000613840"/>
    </source>
</evidence>
<dbReference type="SUPFAM" id="SSF53756">
    <property type="entry name" value="UDP-Glycosyltransferase/glycogen phosphorylase"/>
    <property type="match status" value="1"/>
</dbReference>
<keyword evidence="3" id="KW-0808">Transferase</keyword>
<dbReference type="InterPro" id="IPR015393">
    <property type="entry name" value="DUF1972"/>
</dbReference>
<dbReference type="EMBL" id="BMMZ01000003">
    <property type="protein sequence ID" value="GGL59449.1"/>
    <property type="molecule type" value="Genomic_DNA"/>
</dbReference>
<dbReference type="Pfam" id="PF09314">
    <property type="entry name" value="DUF1972"/>
    <property type="match status" value="1"/>
</dbReference>
<dbReference type="AlphaFoldDB" id="A0A917W1X7"/>
<dbReference type="PANTHER" id="PTHR12526:SF640">
    <property type="entry name" value="COLANIC ACID BIOSYNTHESIS GLYCOSYLTRANSFERASE WCAL-RELATED"/>
    <property type="match status" value="1"/>
</dbReference>
<sequence length="392" mass="43544">MPLFDKQHARPRTVRLLGTRGVPASYGGFETAAENVGRYLIKMGWRVVVYCQTEGSGGVKVDTWEGFDRITIPVRGSGALAAAKFDWASALHAARSSDSCIVFGYNTAIINVLQRIRRSPLVINMDGIEWRRERWSRGQRAFLRANERLARVIAHEVIADHPEIETYLAETTPTSKITMIPYGADAVHKAPIEPVEQLGLVPGNYFTLICRPVQENSILEIVRAYSRRPRGVKLVILGNYDGDHDPYHRAVLDAAGAEIVFPGAIFDPTITQALRFHSLGYLHGHTVGGTNPSLVEAMAAANPVIARSNAYNRWVAGDAGMYFEDEDDIDRMVDELLASPELQMRLSRNSRSRHADLFTWEIIGAEYERLLIKHGGFSSETVDEARTAGSRA</sequence>
<dbReference type="GO" id="GO:0016757">
    <property type="term" value="F:glycosyltransferase activity"/>
    <property type="evidence" value="ECO:0007669"/>
    <property type="project" value="UniProtKB-KW"/>
</dbReference>
<feature type="domain" description="DUF1972" evidence="4">
    <location>
        <begin position="12"/>
        <end position="185"/>
    </location>
</feature>
<reference evidence="5" key="1">
    <citation type="journal article" date="2014" name="Int. J. Syst. Evol. Microbiol.">
        <title>Complete genome sequence of Corynebacterium casei LMG S-19264T (=DSM 44701T), isolated from a smear-ripened cheese.</title>
        <authorList>
            <consortium name="US DOE Joint Genome Institute (JGI-PGF)"/>
            <person name="Walter F."/>
            <person name="Albersmeier A."/>
            <person name="Kalinowski J."/>
            <person name="Ruckert C."/>
        </authorList>
    </citation>
    <scope>NUCLEOTIDE SEQUENCE</scope>
    <source>
        <strain evidence="5">CGMCC 4.7306</strain>
    </source>
</reference>
<evidence type="ECO:0000256" key="3">
    <source>
        <dbReference type="ARBA" id="ARBA00022679"/>
    </source>
</evidence>
<comment type="caution">
    <text evidence="5">The sequence shown here is derived from an EMBL/GenBank/DDBJ whole genome shotgun (WGS) entry which is preliminary data.</text>
</comment>
<keyword evidence="6" id="KW-1185">Reference proteome</keyword>
<evidence type="ECO:0000259" key="4">
    <source>
        <dbReference type="Pfam" id="PF09314"/>
    </source>
</evidence>
<reference evidence="5" key="2">
    <citation type="submission" date="2020-09" db="EMBL/GenBank/DDBJ databases">
        <authorList>
            <person name="Sun Q."/>
            <person name="Zhou Y."/>
        </authorList>
    </citation>
    <scope>NUCLEOTIDE SEQUENCE</scope>
    <source>
        <strain evidence="5">CGMCC 4.7306</strain>
    </source>
</reference>
<evidence type="ECO:0000256" key="1">
    <source>
        <dbReference type="ARBA" id="ARBA00009481"/>
    </source>
</evidence>
<evidence type="ECO:0000313" key="5">
    <source>
        <dbReference type="EMBL" id="GGL59449.1"/>
    </source>
</evidence>
<proteinExistence type="inferred from homology"/>
<dbReference type="PANTHER" id="PTHR12526">
    <property type="entry name" value="GLYCOSYLTRANSFERASE"/>
    <property type="match status" value="1"/>
</dbReference>
<keyword evidence="2" id="KW-0328">Glycosyltransferase</keyword>
<evidence type="ECO:0000256" key="2">
    <source>
        <dbReference type="ARBA" id="ARBA00022676"/>
    </source>
</evidence>
<dbReference type="Proteomes" id="UP000613840">
    <property type="component" value="Unassembled WGS sequence"/>
</dbReference>
<comment type="similarity">
    <text evidence="1">Belongs to the glycosyltransferase group 1 family. Glycosyltransferase 4 subfamily.</text>
</comment>